<gene>
    <name evidence="1" type="ORF">QHF89_06070</name>
</gene>
<comment type="caution">
    <text evidence="1">The sequence shown here is derived from an EMBL/GenBank/DDBJ whole genome shotgun (WGS) entry which is preliminary data.</text>
</comment>
<accession>A0ABT6NL70</accession>
<reference evidence="1 2" key="1">
    <citation type="submission" date="2023-04" db="EMBL/GenBank/DDBJ databases">
        <title>The genome sequence of Polyangium sorediatum DSM14670.</title>
        <authorList>
            <person name="Zhang X."/>
        </authorList>
    </citation>
    <scope>NUCLEOTIDE SEQUENCE [LARGE SCALE GENOMIC DNA]</scope>
    <source>
        <strain evidence="1 2">DSM 14670</strain>
    </source>
</reference>
<name>A0ABT6NL70_9BACT</name>
<evidence type="ECO:0000313" key="2">
    <source>
        <dbReference type="Proteomes" id="UP001160301"/>
    </source>
</evidence>
<organism evidence="1 2">
    <name type="scientific">Polyangium sorediatum</name>
    <dbReference type="NCBI Taxonomy" id="889274"/>
    <lineage>
        <taxon>Bacteria</taxon>
        <taxon>Pseudomonadati</taxon>
        <taxon>Myxococcota</taxon>
        <taxon>Polyangia</taxon>
        <taxon>Polyangiales</taxon>
        <taxon>Polyangiaceae</taxon>
        <taxon>Polyangium</taxon>
    </lineage>
</organism>
<proteinExistence type="predicted"/>
<evidence type="ECO:0000313" key="1">
    <source>
        <dbReference type="EMBL" id="MDI1429049.1"/>
    </source>
</evidence>
<sequence length="67" mass="7097">MALVVLALLATGDSAELEAEQGPGWWREACRCGHARAFHDELGHGACAYRGDRCACVGFVEAEHAPG</sequence>
<dbReference type="Proteomes" id="UP001160301">
    <property type="component" value="Unassembled WGS sequence"/>
</dbReference>
<protein>
    <submittedName>
        <fullName evidence="1">Uncharacterized protein</fullName>
    </submittedName>
</protein>
<keyword evidence="2" id="KW-1185">Reference proteome</keyword>
<dbReference type="EMBL" id="JARZHI010000003">
    <property type="protein sequence ID" value="MDI1429049.1"/>
    <property type="molecule type" value="Genomic_DNA"/>
</dbReference>
<dbReference type="RefSeq" id="WP_284720138.1">
    <property type="nucleotide sequence ID" value="NZ_JARZHI010000003.1"/>
</dbReference>